<dbReference type="EMBL" id="UINC01210914">
    <property type="protein sequence ID" value="SVE34586.1"/>
    <property type="molecule type" value="Genomic_DNA"/>
</dbReference>
<feature type="non-terminal residue" evidence="2">
    <location>
        <position position="22"/>
    </location>
</feature>
<keyword evidence="1" id="KW-0472">Membrane</keyword>
<keyword evidence="1" id="KW-0812">Transmembrane</keyword>
<feature type="transmembrane region" description="Helical" evidence="1">
    <location>
        <begin position="5"/>
        <end position="21"/>
    </location>
</feature>
<sequence length="22" mass="2523">MFRDLKVRGVLIFIVVLAAAYK</sequence>
<accession>A0A383CQD7</accession>
<protein>
    <submittedName>
        <fullName evidence="2">Uncharacterized protein</fullName>
    </submittedName>
</protein>
<name>A0A383CQD7_9ZZZZ</name>
<reference evidence="2" key="1">
    <citation type="submission" date="2018-05" db="EMBL/GenBank/DDBJ databases">
        <authorList>
            <person name="Lanie J.A."/>
            <person name="Ng W.-L."/>
            <person name="Kazmierczak K.M."/>
            <person name="Andrzejewski T.M."/>
            <person name="Davidsen T.M."/>
            <person name="Wayne K.J."/>
            <person name="Tettelin H."/>
            <person name="Glass J.I."/>
            <person name="Rusch D."/>
            <person name="Podicherti R."/>
            <person name="Tsui H.-C.T."/>
            <person name="Winkler M.E."/>
        </authorList>
    </citation>
    <scope>NUCLEOTIDE SEQUENCE</scope>
</reference>
<evidence type="ECO:0000313" key="2">
    <source>
        <dbReference type="EMBL" id="SVE34586.1"/>
    </source>
</evidence>
<keyword evidence="1" id="KW-1133">Transmembrane helix</keyword>
<proteinExistence type="predicted"/>
<organism evidence="2">
    <name type="scientific">marine metagenome</name>
    <dbReference type="NCBI Taxonomy" id="408172"/>
    <lineage>
        <taxon>unclassified sequences</taxon>
        <taxon>metagenomes</taxon>
        <taxon>ecological metagenomes</taxon>
    </lineage>
</organism>
<gene>
    <name evidence="2" type="ORF">METZ01_LOCUS487440</name>
</gene>
<evidence type="ECO:0000256" key="1">
    <source>
        <dbReference type="SAM" id="Phobius"/>
    </source>
</evidence>
<dbReference type="AlphaFoldDB" id="A0A383CQD7"/>